<dbReference type="AlphaFoldDB" id="A0A397TFT9"/>
<evidence type="ECO:0000313" key="2">
    <source>
        <dbReference type="EMBL" id="RIA97130.1"/>
    </source>
</evidence>
<name>A0A397TFT9_9GLOM</name>
<reference evidence="2 3" key="1">
    <citation type="submission" date="2018-06" db="EMBL/GenBank/DDBJ databases">
        <title>Comparative genomics reveals the genomic features of Rhizophagus irregularis, R. cerebriforme, R. diaphanum and Gigaspora rosea, and their symbiotic lifestyle signature.</title>
        <authorList>
            <person name="Morin E."/>
            <person name="San Clemente H."/>
            <person name="Chen E.C.H."/>
            <person name="De La Providencia I."/>
            <person name="Hainaut M."/>
            <person name="Kuo A."/>
            <person name="Kohler A."/>
            <person name="Murat C."/>
            <person name="Tang N."/>
            <person name="Roy S."/>
            <person name="Loubradou J."/>
            <person name="Henrissat B."/>
            <person name="Grigoriev I.V."/>
            <person name="Corradi N."/>
            <person name="Roux C."/>
            <person name="Martin F.M."/>
        </authorList>
    </citation>
    <scope>NUCLEOTIDE SEQUENCE [LARGE SCALE GENOMIC DNA]</scope>
    <source>
        <strain evidence="2 3">DAOM 227022</strain>
    </source>
</reference>
<dbReference type="OrthoDB" id="10667228at2759"/>
<evidence type="ECO:0000313" key="3">
    <source>
        <dbReference type="Proteomes" id="UP000265703"/>
    </source>
</evidence>
<comment type="caution">
    <text evidence="2">The sequence shown here is derived from an EMBL/GenBank/DDBJ whole genome shotgun (WGS) entry which is preliminary data.</text>
</comment>
<organism evidence="2 3">
    <name type="scientific">Glomus cerebriforme</name>
    <dbReference type="NCBI Taxonomy" id="658196"/>
    <lineage>
        <taxon>Eukaryota</taxon>
        <taxon>Fungi</taxon>
        <taxon>Fungi incertae sedis</taxon>
        <taxon>Mucoromycota</taxon>
        <taxon>Glomeromycotina</taxon>
        <taxon>Glomeromycetes</taxon>
        <taxon>Glomerales</taxon>
        <taxon>Glomeraceae</taxon>
        <taxon>Glomus</taxon>
    </lineage>
</organism>
<feature type="compositionally biased region" description="Basic and acidic residues" evidence="1">
    <location>
        <begin position="1"/>
        <end position="17"/>
    </location>
</feature>
<feature type="region of interest" description="Disordered" evidence="1">
    <location>
        <begin position="1"/>
        <end position="26"/>
    </location>
</feature>
<accession>A0A397TFT9</accession>
<dbReference type="EMBL" id="QKYT01000034">
    <property type="protein sequence ID" value="RIA97130.1"/>
    <property type="molecule type" value="Genomic_DNA"/>
</dbReference>
<protein>
    <submittedName>
        <fullName evidence="2">Uncharacterized protein</fullName>
    </submittedName>
</protein>
<evidence type="ECO:0000256" key="1">
    <source>
        <dbReference type="SAM" id="MobiDB-lite"/>
    </source>
</evidence>
<keyword evidence="3" id="KW-1185">Reference proteome</keyword>
<proteinExistence type="predicted"/>
<gene>
    <name evidence="2" type="ORF">C1645_814518</name>
</gene>
<sequence length="181" mass="21544">MEKKKKDKTRYSREHNTNRLTPYSSEIDYRSYSPRGGYHKRRSYYGGRAFEDSYPVHFKYNQQISPCGSPSKFNSFLLNDIINEPSVRSKPKIPTYSPENEELWKYYRVKEGSLLRENEIVLRKDVRAMERALKDSLQSYEREIRCHALIKRQIDVLFTPEEIEELNLIAEKNNKNDPLSL</sequence>
<dbReference type="Proteomes" id="UP000265703">
    <property type="component" value="Unassembled WGS sequence"/>
</dbReference>